<dbReference type="AlphaFoldDB" id="A0AAD3DS50"/>
<feature type="domain" description="Prokaryotic-type class I peptide chain release factors" evidence="5">
    <location>
        <begin position="468"/>
        <end position="484"/>
    </location>
</feature>
<proteinExistence type="inferred from homology"/>
<comment type="similarity">
    <text evidence="1">Belongs to the prokaryotic/mitochondrial release factor family.</text>
</comment>
<evidence type="ECO:0000256" key="1">
    <source>
        <dbReference type="ARBA" id="ARBA00010835"/>
    </source>
</evidence>
<dbReference type="Gene3D" id="6.10.140.1950">
    <property type="match status" value="1"/>
</dbReference>
<keyword evidence="2" id="KW-0488">Methylation</keyword>
<keyword evidence="7" id="KW-1185">Reference proteome</keyword>
<dbReference type="EMBL" id="BMAR01000016">
    <property type="protein sequence ID" value="GFR47055.1"/>
    <property type="molecule type" value="Genomic_DNA"/>
</dbReference>
<dbReference type="InterPro" id="IPR005139">
    <property type="entry name" value="PCRF"/>
</dbReference>
<keyword evidence="3" id="KW-0648">Protein biosynthesis</keyword>
<gene>
    <name evidence="6" type="ORF">Agub_g8740</name>
</gene>
<dbReference type="InterPro" id="IPR045853">
    <property type="entry name" value="Pep_chain_release_fac_I_sf"/>
</dbReference>
<feature type="compositionally biased region" description="Gly residues" evidence="4">
    <location>
        <begin position="381"/>
        <end position="395"/>
    </location>
</feature>
<dbReference type="FunFam" id="3.30.160.20:FF:000004">
    <property type="entry name" value="Peptide chain release factor 1"/>
    <property type="match status" value="1"/>
</dbReference>
<name>A0AAD3DS50_9CHLO</name>
<sequence>MEAFSCVLRAVRRRSQRLACLTSLAETSPHEGTPSRFFSLAGSDTRLYGSLASLDAPLSSSAASSSLTARLRPSLRACSSTAAAPYSGSSSSGSCLLPSSHNTVQAHSCCNLRPLKPQTDITTSSGSSNSSANNHVSCSASALNLHANTNRGVAGVSVRTFRFASVINHDIGSLRSYSGNSHDTPAAAAAAAATSAGIQSLSPALEARLKQLRERYQQLEKVLTGESEGEGGGGGSSGSSLREAGREYSQLRPLVVSYEQLLKVRQELGDLTGLLRDPDPAVRAMAEEERLQLSSQSSRLVRRLLLALLPRDPRVTRPALLELRSGAGGNEAALFAGVLYDMYLQFVQSRGWSWQVMELTASEVGGIRHAVIAVSDPAAPAGGGGDDAGGGGSGFPGDDDDGEEYDSSGGGVYGTLAPESGVHRVQRVPVTEAMGRVHTSTASVVVLPQADELDVRLREEDLRIETMRASGAGGQHVNVTDSAVRITHLPSGLVVSAQNERSQHLNRAAALKVLRSRLFDLESQKRAREVEQQRSALLGSGERNERIRTYNYPQGRVTDHRIHLTLHDLSSVLSGGEGLQRLMGAMRAARQEEALRRLAEEGGSGSSS</sequence>
<dbReference type="SUPFAM" id="SSF75620">
    <property type="entry name" value="Release factor"/>
    <property type="match status" value="2"/>
</dbReference>
<dbReference type="PROSITE" id="PS00745">
    <property type="entry name" value="RF_PROK_I"/>
    <property type="match status" value="1"/>
</dbReference>
<dbReference type="Pfam" id="PF03462">
    <property type="entry name" value="PCRF"/>
    <property type="match status" value="2"/>
</dbReference>
<evidence type="ECO:0000313" key="6">
    <source>
        <dbReference type="EMBL" id="GFR47055.1"/>
    </source>
</evidence>
<dbReference type="GO" id="GO:0005737">
    <property type="term" value="C:cytoplasm"/>
    <property type="evidence" value="ECO:0007669"/>
    <property type="project" value="UniProtKB-ARBA"/>
</dbReference>
<dbReference type="Gene3D" id="3.30.160.20">
    <property type="match status" value="1"/>
</dbReference>
<evidence type="ECO:0000256" key="2">
    <source>
        <dbReference type="ARBA" id="ARBA00022481"/>
    </source>
</evidence>
<feature type="region of interest" description="Disordered" evidence="4">
    <location>
        <begin position="378"/>
        <end position="418"/>
    </location>
</feature>
<evidence type="ECO:0000256" key="3">
    <source>
        <dbReference type="ARBA" id="ARBA00022917"/>
    </source>
</evidence>
<dbReference type="InterPro" id="IPR050057">
    <property type="entry name" value="Prokaryotic/Mito_RF"/>
</dbReference>
<dbReference type="GO" id="GO:0003747">
    <property type="term" value="F:translation release factor activity"/>
    <property type="evidence" value="ECO:0007669"/>
    <property type="project" value="InterPro"/>
</dbReference>
<evidence type="ECO:0000313" key="7">
    <source>
        <dbReference type="Proteomes" id="UP001054857"/>
    </source>
</evidence>
<organism evidence="6 7">
    <name type="scientific">Astrephomene gubernaculifera</name>
    <dbReference type="NCBI Taxonomy" id="47775"/>
    <lineage>
        <taxon>Eukaryota</taxon>
        <taxon>Viridiplantae</taxon>
        <taxon>Chlorophyta</taxon>
        <taxon>core chlorophytes</taxon>
        <taxon>Chlorophyceae</taxon>
        <taxon>CS clade</taxon>
        <taxon>Chlamydomonadales</taxon>
        <taxon>Astrephomenaceae</taxon>
        <taxon>Astrephomene</taxon>
    </lineage>
</organism>
<dbReference type="PANTHER" id="PTHR43804">
    <property type="entry name" value="LD18447P"/>
    <property type="match status" value="1"/>
</dbReference>
<feature type="compositionally biased region" description="Acidic residues" evidence="4">
    <location>
        <begin position="397"/>
        <end position="406"/>
    </location>
</feature>
<dbReference type="PANTHER" id="PTHR43804:SF7">
    <property type="entry name" value="LD18447P"/>
    <property type="match status" value="1"/>
</dbReference>
<dbReference type="Pfam" id="PF00472">
    <property type="entry name" value="RF-1"/>
    <property type="match status" value="1"/>
</dbReference>
<feature type="region of interest" description="Disordered" evidence="4">
    <location>
        <begin position="222"/>
        <end position="243"/>
    </location>
</feature>
<accession>A0AAD3DS50</accession>
<protein>
    <recommendedName>
        <fullName evidence="5">Prokaryotic-type class I peptide chain release factors domain-containing protein</fullName>
    </recommendedName>
</protein>
<dbReference type="Gene3D" id="3.30.70.1660">
    <property type="match status" value="2"/>
</dbReference>
<dbReference type="InterPro" id="IPR000352">
    <property type="entry name" value="Pep_chain_release_fac_I"/>
</dbReference>
<evidence type="ECO:0000256" key="4">
    <source>
        <dbReference type="SAM" id="MobiDB-lite"/>
    </source>
</evidence>
<dbReference type="SMART" id="SM00937">
    <property type="entry name" value="PCRF"/>
    <property type="match status" value="1"/>
</dbReference>
<comment type="caution">
    <text evidence="6">The sequence shown here is derived from an EMBL/GenBank/DDBJ whole genome shotgun (WGS) entry which is preliminary data.</text>
</comment>
<reference evidence="6 7" key="1">
    <citation type="journal article" date="2021" name="Sci. Rep.">
        <title>Genome sequencing of the multicellular alga Astrephomene provides insights into convergent evolution of germ-soma differentiation.</title>
        <authorList>
            <person name="Yamashita S."/>
            <person name="Yamamoto K."/>
            <person name="Matsuzaki R."/>
            <person name="Suzuki S."/>
            <person name="Yamaguchi H."/>
            <person name="Hirooka S."/>
            <person name="Minakuchi Y."/>
            <person name="Miyagishima S."/>
            <person name="Kawachi M."/>
            <person name="Toyoda A."/>
            <person name="Nozaki H."/>
        </authorList>
    </citation>
    <scope>NUCLEOTIDE SEQUENCE [LARGE SCALE GENOMIC DNA]</scope>
    <source>
        <strain evidence="6 7">NIES-4017</strain>
    </source>
</reference>
<dbReference type="Proteomes" id="UP001054857">
    <property type="component" value="Unassembled WGS sequence"/>
</dbReference>
<evidence type="ECO:0000259" key="5">
    <source>
        <dbReference type="PROSITE" id="PS00745"/>
    </source>
</evidence>